<evidence type="ECO:0000313" key="3">
    <source>
        <dbReference type="Proteomes" id="UP000076923"/>
    </source>
</evidence>
<dbReference type="Proteomes" id="UP000076923">
    <property type="component" value="Unassembled WGS sequence"/>
</dbReference>
<comment type="caution">
    <text evidence="2">The sequence shown here is derived from an EMBL/GenBank/DDBJ whole genome shotgun (WGS) entry which is preliminary data.</text>
</comment>
<feature type="chain" id="PRO_5008049710" description="Lipocalin-like domain-containing protein" evidence="1">
    <location>
        <begin position="26"/>
        <end position="155"/>
    </location>
</feature>
<evidence type="ECO:0008006" key="4">
    <source>
        <dbReference type="Google" id="ProtNLM"/>
    </source>
</evidence>
<evidence type="ECO:0000256" key="1">
    <source>
        <dbReference type="SAM" id="SignalP"/>
    </source>
</evidence>
<gene>
    <name evidence="2" type="ORF">LPB303_13070</name>
</gene>
<accession>A0A176T794</accession>
<dbReference type="PROSITE" id="PS51257">
    <property type="entry name" value="PROKAR_LIPOPROTEIN"/>
    <property type="match status" value="1"/>
</dbReference>
<keyword evidence="1" id="KW-0732">Signal</keyword>
<name>A0A176T794_9FLAO</name>
<dbReference type="EMBL" id="LVWE01000054">
    <property type="protein sequence ID" value="OAD43834.1"/>
    <property type="molecule type" value="Genomic_DNA"/>
</dbReference>
<dbReference type="AlphaFoldDB" id="A0A176T794"/>
<dbReference type="STRING" id="1333662.LPB303_13070"/>
<protein>
    <recommendedName>
        <fullName evidence="4">Lipocalin-like domain-containing protein</fullName>
    </recommendedName>
</protein>
<keyword evidence="3" id="KW-1185">Reference proteome</keyword>
<organism evidence="2 3">
    <name type="scientific">Polaribacter atrinae</name>
    <dbReference type="NCBI Taxonomy" id="1333662"/>
    <lineage>
        <taxon>Bacteria</taxon>
        <taxon>Pseudomonadati</taxon>
        <taxon>Bacteroidota</taxon>
        <taxon>Flavobacteriia</taxon>
        <taxon>Flavobacteriales</taxon>
        <taxon>Flavobacteriaceae</taxon>
    </lineage>
</organism>
<feature type="signal peptide" evidence="1">
    <location>
        <begin position="1"/>
        <end position="25"/>
    </location>
</feature>
<reference evidence="2 3" key="1">
    <citation type="submission" date="2016-02" db="EMBL/GenBank/DDBJ databases">
        <title>Draft genome sequence of Polaribacter atrinae KACC17473.</title>
        <authorList>
            <person name="Shin S.-K."/>
            <person name="Yi H."/>
        </authorList>
    </citation>
    <scope>NUCLEOTIDE SEQUENCE [LARGE SCALE GENOMIC DNA]</scope>
    <source>
        <strain evidence="2 3">KACC 17473</strain>
    </source>
</reference>
<evidence type="ECO:0000313" key="2">
    <source>
        <dbReference type="EMBL" id="OAD43834.1"/>
    </source>
</evidence>
<sequence>MKIMKIMKKLLLIIGIITICSCSSSDEETKVELEVNLNPPEWIIGTWISQDVGSNDFGWKFETNNAIQIVEGGDNGWNLKETATGILNGYDDLTNQNQVIVEDITNDSYSVKVTFYDTRPSMITYFTYKFVKISDTEIQWVTAPTSINPLTMTKQ</sequence>
<proteinExistence type="predicted"/>